<keyword evidence="6" id="KW-1185">Reference proteome</keyword>
<dbReference type="GO" id="GO:0005737">
    <property type="term" value="C:cytoplasm"/>
    <property type="evidence" value="ECO:0007669"/>
    <property type="project" value="UniProtKB-SubCell"/>
</dbReference>
<keyword evidence="2" id="KW-0963">Cytoplasm</keyword>
<dbReference type="GO" id="GO:0017148">
    <property type="term" value="P:negative regulation of translation"/>
    <property type="evidence" value="ECO:0007669"/>
    <property type="project" value="UniProtKB-UniRule"/>
</dbReference>
<keyword evidence="2" id="KW-0810">Translation regulation</keyword>
<sequence length="121" mass="13422">MQDQCMEYAQAAAEAAENKKANDVVLLDIRGISVIADYFVICSAMSRIQVQSIADAVRDRLEVLGVRCRGMEGKEEGKWVLVDFGDVVVHVFNEDERKFYGLERLWGDAPRLTLPVGGGMA</sequence>
<comment type="subcellular location">
    <subcellularLocation>
        <location evidence="2">Cytoplasm</location>
    </subcellularLocation>
</comment>
<dbReference type="EMBL" id="MWPS01000003">
    <property type="protein sequence ID" value="OPG17445.1"/>
    <property type="molecule type" value="Genomic_DNA"/>
</dbReference>
<dbReference type="Proteomes" id="UP000077421">
    <property type="component" value="Unassembled WGS sequence"/>
</dbReference>
<organism evidence="3 5">
    <name type="scientific">Ferroacidibacillus organovorans</name>
    <dbReference type="NCBI Taxonomy" id="1765683"/>
    <lineage>
        <taxon>Bacteria</taxon>
        <taxon>Bacillati</taxon>
        <taxon>Bacillota</taxon>
        <taxon>Bacilli</taxon>
        <taxon>Bacillales</taxon>
        <taxon>Alicyclobacillaceae</taxon>
        <taxon>Ferroacidibacillus</taxon>
    </lineage>
</organism>
<dbReference type="STRING" id="1765683.B2M26_01560"/>
<keyword evidence="2" id="KW-0678">Repressor</keyword>
<dbReference type="GO" id="GO:0090071">
    <property type="term" value="P:negative regulation of ribosome biogenesis"/>
    <property type="evidence" value="ECO:0007669"/>
    <property type="project" value="UniProtKB-UniRule"/>
</dbReference>
<dbReference type="Gene3D" id="3.30.460.10">
    <property type="entry name" value="Beta Polymerase, domain 2"/>
    <property type="match status" value="1"/>
</dbReference>
<gene>
    <name evidence="2" type="primary">rsfS</name>
    <name evidence="3" type="ORF">AYW79_14240</name>
    <name evidence="4" type="ORF">B2M26_01560</name>
</gene>
<dbReference type="PANTHER" id="PTHR21043">
    <property type="entry name" value="IOJAP SUPERFAMILY ORTHOLOG"/>
    <property type="match status" value="1"/>
</dbReference>
<dbReference type="InterPro" id="IPR043519">
    <property type="entry name" value="NT_sf"/>
</dbReference>
<comment type="function">
    <text evidence="2">Functions as a ribosomal silencing factor. Interacts with ribosomal protein uL14 (rplN), blocking formation of intersubunit bridge B8. Prevents association of the 30S and 50S ribosomal subunits and the formation of functional ribosomes, thus repressing translation.</text>
</comment>
<evidence type="ECO:0000313" key="5">
    <source>
        <dbReference type="Proteomes" id="UP000077421"/>
    </source>
</evidence>
<dbReference type="EMBL" id="LSUQ01000079">
    <property type="protein sequence ID" value="OAG89950.1"/>
    <property type="molecule type" value="Genomic_DNA"/>
</dbReference>
<name>A0A162RYM3_9BACL</name>
<dbReference type="OrthoDB" id="9793681at2"/>
<reference evidence="4 6" key="2">
    <citation type="submission" date="2017-02" db="EMBL/GenBank/DDBJ databases">
        <title>Draft genome of Acidibacillus ferrooxidans Huett2.</title>
        <authorList>
            <person name="Schopf S."/>
        </authorList>
    </citation>
    <scope>NUCLEOTIDE SEQUENCE [LARGE SCALE GENOMIC DNA]</scope>
    <source>
        <strain evidence="4 6">Huett2</strain>
    </source>
</reference>
<evidence type="ECO:0000256" key="2">
    <source>
        <dbReference type="HAMAP-Rule" id="MF_01477"/>
    </source>
</evidence>
<proteinExistence type="inferred from homology"/>
<dbReference type="Pfam" id="PF02410">
    <property type="entry name" value="RsfS"/>
    <property type="match status" value="1"/>
</dbReference>
<dbReference type="GO" id="GO:0043023">
    <property type="term" value="F:ribosomal large subunit binding"/>
    <property type="evidence" value="ECO:0007669"/>
    <property type="project" value="TreeGrafter"/>
</dbReference>
<dbReference type="Proteomes" id="UP000190229">
    <property type="component" value="Unassembled WGS sequence"/>
</dbReference>
<accession>A0A162RYM3</accession>
<comment type="subunit">
    <text evidence="2">Interacts with ribosomal protein uL14 (rplN).</text>
</comment>
<dbReference type="AlphaFoldDB" id="A0A162RYM3"/>
<comment type="caution">
    <text evidence="3">The sequence shown here is derived from an EMBL/GenBank/DDBJ whole genome shotgun (WGS) entry which is preliminary data.</text>
</comment>
<comment type="similarity">
    <text evidence="1 2">Belongs to the Iojap/RsfS family.</text>
</comment>
<evidence type="ECO:0000313" key="3">
    <source>
        <dbReference type="EMBL" id="OAG89950.1"/>
    </source>
</evidence>
<dbReference type="HAMAP" id="MF_01477">
    <property type="entry name" value="Iojap_RsfS"/>
    <property type="match status" value="1"/>
</dbReference>
<reference evidence="3 5" key="1">
    <citation type="submission" date="2016-02" db="EMBL/GenBank/DDBJ databases">
        <title>Draft genome sequence of Acidibacillus ferrooxidans SLC66.</title>
        <authorList>
            <person name="Oliveira G."/>
            <person name="Nancucheo I."/>
            <person name="Dall'Agnol H."/>
            <person name="Johnson B."/>
            <person name="Oliveira R."/>
            <person name="Nunes G.L."/>
            <person name="Tzotzos G."/>
            <person name="Orellana S.C."/>
            <person name="Salim A.C."/>
            <person name="Araujo F.M."/>
        </authorList>
    </citation>
    <scope>NUCLEOTIDE SEQUENCE [LARGE SCALE GENOMIC DNA]</scope>
    <source>
        <strain evidence="3 5">SLC66</strain>
    </source>
</reference>
<dbReference type="SUPFAM" id="SSF81301">
    <property type="entry name" value="Nucleotidyltransferase"/>
    <property type="match status" value="1"/>
</dbReference>
<dbReference type="GO" id="GO:0042256">
    <property type="term" value="P:cytosolic ribosome assembly"/>
    <property type="evidence" value="ECO:0007669"/>
    <property type="project" value="UniProtKB-UniRule"/>
</dbReference>
<protein>
    <recommendedName>
        <fullName evidence="2">Ribosomal silencing factor RsfS</fullName>
    </recommendedName>
</protein>
<dbReference type="PANTHER" id="PTHR21043:SF0">
    <property type="entry name" value="MITOCHONDRIAL ASSEMBLY OF RIBOSOMAL LARGE SUBUNIT PROTEIN 1"/>
    <property type="match status" value="1"/>
</dbReference>
<dbReference type="NCBIfam" id="TIGR00090">
    <property type="entry name" value="rsfS_iojap_ybeB"/>
    <property type="match status" value="1"/>
</dbReference>
<evidence type="ECO:0000313" key="4">
    <source>
        <dbReference type="EMBL" id="OPG17445.1"/>
    </source>
</evidence>
<dbReference type="InterPro" id="IPR004394">
    <property type="entry name" value="Iojap/RsfS/C7orf30"/>
</dbReference>
<evidence type="ECO:0000256" key="1">
    <source>
        <dbReference type="ARBA" id="ARBA00010574"/>
    </source>
</evidence>
<evidence type="ECO:0000313" key="6">
    <source>
        <dbReference type="Proteomes" id="UP000190229"/>
    </source>
</evidence>
<dbReference type="RefSeq" id="WP_067567237.1">
    <property type="nucleotide sequence ID" value="NZ_LSUQ01000079.1"/>
</dbReference>